<dbReference type="GeneID" id="64697730"/>
<dbReference type="AlphaFoldDB" id="A0A9P7JZK6"/>
<comment type="caution">
    <text evidence="1">The sequence shown here is derived from an EMBL/GenBank/DDBJ whole genome shotgun (WGS) entry which is preliminary data.</text>
</comment>
<protein>
    <submittedName>
        <fullName evidence="1">Uncharacterized protein</fullName>
    </submittedName>
</protein>
<evidence type="ECO:0000313" key="2">
    <source>
        <dbReference type="Proteomes" id="UP000823399"/>
    </source>
</evidence>
<organism evidence="1 2">
    <name type="scientific">Suillus discolor</name>
    <dbReference type="NCBI Taxonomy" id="1912936"/>
    <lineage>
        <taxon>Eukaryota</taxon>
        <taxon>Fungi</taxon>
        <taxon>Dikarya</taxon>
        <taxon>Basidiomycota</taxon>
        <taxon>Agaricomycotina</taxon>
        <taxon>Agaricomycetes</taxon>
        <taxon>Agaricomycetidae</taxon>
        <taxon>Boletales</taxon>
        <taxon>Suillineae</taxon>
        <taxon>Suillaceae</taxon>
        <taxon>Suillus</taxon>
    </lineage>
</organism>
<keyword evidence="2" id="KW-1185">Reference proteome</keyword>
<reference evidence="1" key="1">
    <citation type="journal article" date="2020" name="New Phytol.">
        <title>Comparative genomics reveals dynamic genome evolution in host specialist ectomycorrhizal fungi.</title>
        <authorList>
            <person name="Lofgren L.A."/>
            <person name="Nguyen N.H."/>
            <person name="Vilgalys R."/>
            <person name="Ruytinx J."/>
            <person name="Liao H.L."/>
            <person name="Branco S."/>
            <person name="Kuo A."/>
            <person name="LaButti K."/>
            <person name="Lipzen A."/>
            <person name="Andreopoulos W."/>
            <person name="Pangilinan J."/>
            <person name="Riley R."/>
            <person name="Hundley H."/>
            <person name="Na H."/>
            <person name="Barry K."/>
            <person name="Grigoriev I.V."/>
            <person name="Stajich J.E."/>
            <person name="Kennedy P.G."/>
        </authorList>
    </citation>
    <scope>NUCLEOTIDE SEQUENCE</scope>
    <source>
        <strain evidence="1">FC423</strain>
    </source>
</reference>
<dbReference type="EMBL" id="JABBWM010000004">
    <property type="protein sequence ID" value="KAG2118025.1"/>
    <property type="molecule type" value="Genomic_DNA"/>
</dbReference>
<proteinExistence type="predicted"/>
<dbReference type="Proteomes" id="UP000823399">
    <property type="component" value="Unassembled WGS sequence"/>
</dbReference>
<sequence length="280" mass="31624">MKKPHFDHVDADDLELRQIKINLNDPHLLDAIGNQGVELKPLTELSEVFTHGVERGCIHVVVRHINPLVASQEGHRYCVPRTQISISRMSLSSELYQFNRSHSGILCDETPVIGYRLIFGETVGNAAGSKICIEFVRHYSPEAHEFCARRGHAPKLIAYNPLPGGWNMVIMDALDIDNGCFPQRPGSYRLLSEIAVLDRQPLKEAITSLIRELHDYNEPATFMATFGIPISLWETTNTSCCSISIGLDRSIRPIILCMVLMVCRMGRRLWRNMTWISISS</sequence>
<accession>A0A9P7JZK6</accession>
<dbReference type="OrthoDB" id="3247966at2759"/>
<gene>
    <name evidence="1" type="ORF">F5147DRAFT_669511</name>
</gene>
<evidence type="ECO:0000313" key="1">
    <source>
        <dbReference type="EMBL" id="KAG2118025.1"/>
    </source>
</evidence>
<name>A0A9P7JZK6_9AGAM</name>
<dbReference type="RefSeq" id="XP_041298542.1">
    <property type="nucleotide sequence ID" value="XM_041435471.1"/>
</dbReference>